<accession>A0A0F9MTW0</accession>
<feature type="domain" description="Methyltransferase" evidence="1">
    <location>
        <begin position="3"/>
        <end position="63"/>
    </location>
</feature>
<organism evidence="2">
    <name type="scientific">marine sediment metagenome</name>
    <dbReference type="NCBI Taxonomy" id="412755"/>
    <lineage>
        <taxon>unclassified sequences</taxon>
        <taxon>metagenomes</taxon>
        <taxon>ecological metagenomes</taxon>
    </lineage>
</organism>
<evidence type="ECO:0000313" key="2">
    <source>
        <dbReference type="EMBL" id="KKN02782.1"/>
    </source>
</evidence>
<dbReference type="EMBL" id="LAZR01005107">
    <property type="protein sequence ID" value="KKN02782.1"/>
    <property type="molecule type" value="Genomic_DNA"/>
</dbReference>
<protein>
    <recommendedName>
        <fullName evidence="1">Methyltransferase domain-containing protein</fullName>
    </recommendedName>
</protein>
<evidence type="ECO:0000259" key="1">
    <source>
        <dbReference type="Pfam" id="PF13847"/>
    </source>
</evidence>
<dbReference type="Pfam" id="PF13847">
    <property type="entry name" value="Methyltransf_31"/>
    <property type="match status" value="1"/>
</dbReference>
<name>A0A0F9MTW0_9ZZZZ</name>
<dbReference type="AlphaFoldDB" id="A0A0F9MTW0"/>
<sequence length="68" mass="8096">MIKNSKSKKKFSKEEFFQADIQSWKYRGKFDYIFSMESIYYSESLDLALKKIFKLLKNGGQFFCGTDL</sequence>
<dbReference type="InterPro" id="IPR029063">
    <property type="entry name" value="SAM-dependent_MTases_sf"/>
</dbReference>
<dbReference type="Gene3D" id="3.40.50.150">
    <property type="entry name" value="Vaccinia Virus protein VP39"/>
    <property type="match status" value="1"/>
</dbReference>
<gene>
    <name evidence="2" type="ORF">LCGC14_1114200</name>
</gene>
<comment type="caution">
    <text evidence="2">The sequence shown here is derived from an EMBL/GenBank/DDBJ whole genome shotgun (WGS) entry which is preliminary data.</text>
</comment>
<dbReference type="InterPro" id="IPR025714">
    <property type="entry name" value="Methyltranfer_dom"/>
</dbReference>
<proteinExistence type="predicted"/>
<reference evidence="2" key="1">
    <citation type="journal article" date="2015" name="Nature">
        <title>Complex archaea that bridge the gap between prokaryotes and eukaryotes.</title>
        <authorList>
            <person name="Spang A."/>
            <person name="Saw J.H."/>
            <person name="Jorgensen S.L."/>
            <person name="Zaremba-Niedzwiedzka K."/>
            <person name="Martijn J."/>
            <person name="Lind A.E."/>
            <person name="van Eijk R."/>
            <person name="Schleper C."/>
            <person name="Guy L."/>
            <person name="Ettema T.J."/>
        </authorList>
    </citation>
    <scope>NUCLEOTIDE SEQUENCE</scope>
</reference>
<dbReference type="SUPFAM" id="SSF53335">
    <property type="entry name" value="S-adenosyl-L-methionine-dependent methyltransferases"/>
    <property type="match status" value="1"/>
</dbReference>